<keyword evidence="2" id="KW-1185">Reference proteome</keyword>
<proteinExistence type="predicted"/>
<dbReference type="AlphaFoldDB" id="A0AAN8X146"/>
<comment type="caution">
    <text evidence="1">The sequence shown here is derived from an EMBL/GenBank/DDBJ whole genome shotgun (WGS) entry which is preliminary data.</text>
</comment>
<sequence>MTVQRRDTERANSVSIQHHDHFLHSRYKYRRRGLMNTRYSQLGNVNKYSCVFRCERSIVDQ</sequence>
<evidence type="ECO:0000313" key="2">
    <source>
        <dbReference type="Proteomes" id="UP001381693"/>
    </source>
</evidence>
<gene>
    <name evidence="1" type="ORF">SK128_002307</name>
</gene>
<name>A0AAN8X146_HALRR</name>
<organism evidence="1 2">
    <name type="scientific">Halocaridina rubra</name>
    <name type="common">Hawaiian red shrimp</name>
    <dbReference type="NCBI Taxonomy" id="373956"/>
    <lineage>
        <taxon>Eukaryota</taxon>
        <taxon>Metazoa</taxon>
        <taxon>Ecdysozoa</taxon>
        <taxon>Arthropoda</taxon>
        <taxon>Crustacea</taxon>
        <taxon>Multicrustacea</taxon>
        <taxon>Malacostraca</taxon>
        <taxon>Eumalacostraca</taxon>
        <taxon>Eucarida</taxon>
        <taxon>Decapoda</taxon>
        <taxon>Pleocyemata</taxon>
        <taxon>Caridea</taxon>
        <taxon>Atyoidea</taxon>
        <taxon>Atyidae</taxon>
        <taxon>Halocaridina</taxon>
    </lineage>
</organism>
<reference evidence="1 2" key="1">
    <citation type="submission" date="2023-11" db="EMBL/GenBank/DDBJ databases">
        <title>Halocaridina rubra genome assembly.</title>
        <authorList>
            <person name="Smith C."/>
        </authorList>
    </citation>
    <scope>NUCLEOTIDE SEQUENCE [LARGE SCALE GENOMIC DNA]</scope>
    <source>
        <strain evidence="1">EP-1</strain>
        <tissue evidence="1">Whole</tissue>
    </source>
</reference>
<evidence type="ECO:0000313" key="1">
    <source>
        <dbReference type="EMBL" id="KAK7076050.1"/>
    </source>
</evidence>
<protein>
    <submittedName>
        <fullName evidence="1">Uncharacterized protein</fullName>
    </submittedName>
</protein>
<dbReference type="Proteomes" id="UP001381693">
    <property type="component" value="Unassembled WGS sequence"/>
</dbReference>
<dbReference type="EMBL" id="JAXCGZ010009893">
    <property type="protein sequence ID" value="KAK7076050.1"/>
    <property type="molecule type" value="Genomic_DNA"/>
</dbReference>
<accession>A0AAN8X146</accession>